<name>A0A8S5M4F3_9CAUD</name>
<accession>A0A8S5M4F3</accession>
<reference evidence="1" key="1">
    <citation type="journal article" date="2021" name="Proc. Natl. Acad. Sci. U.S.A.">
        <title>A Catalog of Tens of Thousands of Viruses from Human Metagenomes Reveals Hidden Associations with Chronic Diseases.</title>
        <authorList>
            <person name="Tisza M.J."/>
            <person name="Buck C.B."/>
        </authorList>
    </citation>
    <scope>NUCLEOTIDE SEQUENCE</scope>
    <source>
        <strain evidence="1">Ct0d96</strain>
    </source>
</reference>
<sequence>MDARYIMDYTAFELMYEDIRHTTVEKHAEEWQLTAEQAETLKKRLLDEENRVYEYWLDNLPHFAVFEPDDEEDDEELHLFYDWDASDDNRLGADALTTIARDLIESVGHADRMLTEGVFPALADYTDELTILIRDFNERAYDYYEVKRGETGAENAAESSLFAAGWRPSLSEASGLFDQFPSGFHELYDLMEGLCSEYIDWMEERVAEMEDAIDDLDEDEPDYDEQREALAEKCAADIADDMIFNAGMSEPQYLYEVEDYEDALSTEYGVDIYGRVLQALRERAGVEEE</sequence>
<protein>
    <submittedName>
        <fullName evidence="1">Uncharacterized protein</fullName>
    </submittedName>
</protein>
<proteinExistence type="predicted"/>
<evidence type="ECO:0000313" key="1">
    <source>
        <dbReference type="EMBL" id="DAD77122.1"/>
    </source>
</evidence>
<organism evidence="1">
    <name type="scientific">Siphoviridae sp. ct0d96</name>
    <dbReference type="NCBI Taxonomy" id="2826268"/>
    <lineage>
        <taxon>Viruses</taxon>
        <taxon>Duplodnaviria</taxon>
        <taxon>Heunggongvirae</taxon>
        <taxon>Uroviricota</taxon>
        <taxon>Caudoviricetes</taxon>
    </lineage>
</organism>
<dbReference type="EMBL" id="BK014817">
    <property type="protein sequence ID" value="DAD77122.1"/>
    <property type="molecule type" value="Genomic_DNA"/>
</dbReference>